<dbReference type="InterPro" id="IPR046934">
    <property type="entry name" value="PIR2-like"/>
</dbReference>
<accession>A0AAN8Y6L9</accession>
<protein>
    <submittedName>
        <fullName evidence="1">Uncharacterized protein</fullName>
    </submittedName>
</protein>
<dbReference type="AlphaFoldDB" id="A0AAN8Y6L9"/>
<dbReference type="PANTHER" id="PTHR46405:SF9">
    <property type="entry name" value="E3 UBIQUITIN-PROTEIN LIGASE RF298"/>
    <property type="match status" value="1"/>
</dbReference>
<sequence>MQMLDENTMERIIEMEQALVNSNSMIETTNSSINTLERYNVGLKKQEEVLMLSNDVYAMNMNNVLAKEQETIKKC</sequence>
<comment type="caution">
    <text evidence="1">The sequence shown here is derived from an EMBL/GenBank/DDBJ whole genome shotgun (WGS) entry which is preliminary data.</text>
</comment>
<dbReference type="PANTHER" id="PTHR46405">
    <property type="entry name" value="OS05G0141500 PROTEIN"/>
    <property type="match status" value="1"/>
</dbReference>
<keyword evidence="2" id="KW-1185">Reference proteome</keyword>
<dbReference type="EMBL" id="JBANQN010000009">
    <property type="protein sequence ID" value="KAK6780716.1"/>
    <property type="molecule type" value="Genomic_DNA"/>
</dbReference>
<reference evidence="1 2" key="1">
    <citation type="submission" date="2024-02" db="EMBL/GenBank/DDBJ databases">
        <title>de novo genome assembly of Solanum bulbocastanum strain 11H21.</title>
        <authorList>
            <person name="Hosaka A.J."/>
        </authorList>
    </citation>
    <scope>NUCLEOTIDE SEQUENCE [LARGE SCALE GENOMIC DNA]</scope>
    <source>
        <tissue evidence="1">Young leaves</tissue>
    </source>
</reference>
<proteinExistence type="predicted"/>
<evidence type="ECO:0000313" key="2">
    <source>
        <dbReference type="Proteomes" id="UP001371456"/>
    </source>
</evidence>
<dbReference type="Proteomes" id="UP001371456">
    <property type="component" value="Unassembled WGS sequence"/>
</dbReference>
<organism evidence="1 2">
    <name type="scientific">Solanum bulbocastanum</name>
    <name type="common">Wild potato</name>
    <dbReference type="NCBI Taxonomy" id="147425"/>
    <lineage>
        <taxon>Eukaryota</taxon>
        <taxon>Viridiplantae</taxon>
        <taxon>Streptophyta</taxon>
        <taxon>Embryophyta</taxon>
        <taxon>Tracheophyta</taxon>
        <taxon>Spermatophyta</taxon>
        <taxon>Magnoliopsida</taxon>
        <taxon>eudicotyledons</taxon>
        <taxon>Gunneridae</taxon>
        <taxon>Pentapetalae</taxon>
        <taxon>asterids</taxon>
        <taxon>lamiids</taxon>
        <taxon>Solanales</taxon>
        <taxon>Solanaceae</taxon>
        <taxon>Solanoideae</taxon>
        <taxon>Solaneae</taxon>
        <taxon>Solanum</taxon>
    </lineage>
</organism>
<evidence type="ECO:0000313" key="1">
    <source>
        <dbReference type="EMBL" id="KAK6780716.1"/>
    </source>
</evidence>
<name>A0AAN8Y6L9_SOLBU</name>
<gene>
    <name evidence="1" type="ORF">RDI58_022900</name>
</gene>